<sequence length="69" mass="7491">MSLNSAGSMSIHSSFKKSGDRHISGTIRDALWSCRGAVFPYVPDDGGATFIEVANGPDFLWLDSQCIRN</sequence>
<feature type="region of interest" description="Disordered" evidence="1">
    <location>
        <begin position="1"/>
        <end position="22"/>
    </location>
</feature>
<dbReference type="AlphaFoldDB" id="Q47388"/>
<protein>
    <submittedName>
        <fullName evidence="2">Erwinia carotovora plasmid pEC3 DNA</fullName>
    </submittedName>
</protein>
<accession>Q47388</accession>
<organism evidence="2">
    <name type="scientific">Pectobacterium carotovorum</name>
    <name type="common">Erwinia carotovora</name>
    <dbReference type="NCBI Taxonomy" id="554"/>
    <lineage>
        <taxon>Bacteria</taxon>
        <taxon>Pseudomonadati</taxon>
        <taxon>Pseudomonadota</taxon>
        <taxon>Gammaproteobacteria</taxon>
        <taxon>Enterobacterales</taxon>
        <taxon>Pectobacteriaceae</taxon>
        <taxon>Pectobacterium</taxon>
    </lineage>
</organism>
<reference evidence="2" key="1">
    <citation type="journal article" date="1996" name="Gene">
        <title>Genetic organization of a DNA-processing region required for mobilization of a non-self-transmissible plasmid, pEC3, isolated from Erwinia carotovora subsp. carotovora.</title>
        <authorList>
            <person name="Nomura N."/>
            <person name="Yamashita M."/>
            <person name="Murooka Y."/>
        </authorList>
    </citation>
    <scope>NUCLEOTIDE SEQUENCE</scope>
    <source>
        <strain evidence="2">IFO3380</strain>
        <plasmid evidence="2">pEC3</plasmid>
    </source>
</reference>
<keyword evidence="2" id="KW-0614">Plasmid</keyword>
<evidence type="ECO:0000256" key="1">
    <source>
        <dbReference type="SAM" id="MobiDB-lite"/>
    </source>
</evidence>
<proteinExistence type="predicted"/>
<dbReference type="PIR" id="JC4731">
    <property type="entry name" value="JC4731"/>
</dbReference>
<name>Q47388_PECCA</name>
<geneLocation type="plasmid" evidence="2">
    <name>pEC3</name>
</geneLocation>
<dbReference type="EMBL" id="D45188">
    <property type="protein sequence ID" value="BAA08133.1"/>
    <property type="molecule type" value="Genomic_DNA"/>
</dbReference>
<evidence type="ECO:0000313" key="2">
    <source>
        <dbReference type="EMBL" id="BAA08133.1"/>
    </source>
</evidence>
<feature type="compositionally biased region" description="Polar residues" evidence="1">
    <location>
        <begin position="1"/>
        <end position="13"/>
    </location>
</feature>